<evidence type="ECO:0000259" key="7">
    <source>
        <dbReference type="Pfam" id="PF01951"/>
    </source>
</evidence>
<evidence type="ECO:0000256" key="1">
    <source>
        <dbReference type="ARBA" id="ARBA00007963"/>
    </source>
</evidence>
<dbReference type="Gene3D" id="3.55.10.10">
    <property type="entry name" value="Archease domain"/>
    <property type="match status" value="1"/>
</dbReference>
<evidence type="ECO:0000256" key="6">
    <source>
        <dbReference type="SAM" id="MobiDB-lite"/>
    </source>
</evidence>
<dbReference type="SUPFAM" id="SSF69819">
    <property type="entry name" value="MTH1598-like"/>
    <property type="match status" value="1"/>
</dbReference>
<dbReference type="Pfam" id="PF01951">
    <property type="entry name" value="Archease"/>
    <property type="match status" value="1"/>
</dbReference>
<dbReference type="GO" id="GO:0046872">
    <property type="term" value="F:metal ion binding"/>
    <property type="evidence" value="ECO:0007669"/>
    <property type="project" value="UniProtKB-KW"/>
</dbReference>
<keyword evidence="9" id="KW-1185">Reference proteome</keyword>
<evidence type="ECO:0000313" key="8">
    <source>
        <dbReference type="EMBL" id="KAL3767204.1"/>
    </source>
</evidence>
<comment type="similarity">
    <text evidence="1">Belongs to the archease family.</text>
</comment>
<evidence type="ECO:0000256" key="2">
    <source>
        <dbReference type="ARBA" id="ARBA00022694"/>
    </source>
</evidence>
<comment type="caution">
    <text evidence="8">The sequence shown here is derived from an EMBL/GenBank/DDBJ whole genome shotgun (WGS) entry which is preliminary data.</text>
</comment>
<feature type="domain" description="Archease" evidence="7">
    <location>
        <begin position="68"/>
        <end position="212"/>
    </location>
</feature>
<keyword evidence="3" id="KW-0479">Metal-binding</keyword>
<dbReference type="EMBL" id="JALLBG020000077">
    <property type="protein sequence ID" value="KAL3767204.1"/>
    <property type="molecule type" value="Genomic_DNA"/>
</dbReference>
<protein>
    <recommendedName>
        <fullName evidence="5">Protein archease-like</fullName>
    </recommendedName>
</protein>
<dbReference type="PANTHER" id="PTHR12682:SF11">
    <property type="entry name" value="PROTEIN ARCHEASE"/>
    <property type="match status" value="1"/>
</dbReference>
<dbReference type="FunFam" id="3.55.10.10:FF:000002">
    <property type="entry name" value="Archease, putative"/>
    <property type="match status" value="1"/>
</dbReference>
<dbReference type="InterPro" id="IPR023572">
    <property type="entry name" value="Archease_dom"/>
</dbReference>
<evidence type="ECO:0000256" key="5">
    <source>
        <dbReference type="ARBA" id="ARBA00071898"/>
    </source>
</evidence>
<evidence type="ECO:0000256" key="3">
    <source>
        <dbReference type="ARBA" id="ARBA00022723"/>
    </source>
</evidence>
<dbReference type="AlphaFoldDB" id="A0ABD3MVE8"/>
<evidence type="ECO:0000313" key="9">
    <source>
        <dbReference type="Proteomes" id="UP001530293"/>
    </source>
</evidence>
<evidence type="ECO:0000256" key="4">
    <source>
        <dbReference type="ARBA" id="ARBA00022837"/>
    </source>
</evidence>
<name>A0ABD3MVE8_9STRA</name>
<feature type="region of interest" description="Disordered" evidence="6">
    <location>
        <begin position="21"/>
        <end position="47"/>
    </location>
</feature>
<sequence length="212" mass="23230">MTSNREPSIELQRQIDDSITARNRSSGTITAPTSTSGGASLPRTGNNAAEVGHDTAVEAGVPPQGSKFEYLDHPADVVLHAWGIDLPEALANLAVCMFGYMTCLDSITIDATQSSEHGTSLTGQGHDLKSLIYSYLDEWLFNFHDTGFVPKEIEISEFRREVDDWRIVSSGKGEIMDISRHPQGTEVKAITYSGMRVEENHGRCDVFVVVDI</sequence>
<gene>
    <name evidence="8" type="ORF">ACHAWU_003295</name>
</gene>
<reference evidence="8 9" key="1">
    <citation type="submission" date="2024-10" db="EMBL/GenBank/DDBJ databases">
        <title>Updated reference genomes for cyclostephanoid diatoms.</title>
        <authorList>
            <person name="Roberts W.R."/>
            <person name="Alverson A.J."/>
        </authorList>
    </citation>
    <scope>NUCLEOTIDE SEQUENCE [LARGE SCALE GENOMIC DNA]</scope>
    <source>
        <strain evidence="8 9">AJA232-27</strain>
    </source>
</reference>
<dbReference type="InterPro" id="IPR002804">
    <property type="entry name" value="Archease"/>
</dbReference>
<dbReference type="Proteomes" id="UP001530293">
    <property type="component" value="Unassembled WGS sequence"/>
</dbReference>
<keyword evidence="2" id="KW-0819">tRNA processing</keyword>
<organism evidence="8 9">
    <name type="scientific">Discostella pseudostelligera</name>
    <dbReference type="NCBI Taxonomy" id="259834"/>
    <lineage>
        <taxon>Eukaryota</taxon>
        <taxon>Sar</taxon>
        <taxon>Stramenopiles</taxon>
        <taxon>Ochrophyta</taxon>
        <taxon>Bacillariophyta</taxon>
        <taxon>Coscinodiscophyceae</taxon>
        <taxon>Thalassiosirophycidae</taxon>
        <taxon>Stephanodiscales</taxon>
        <taxon>Stephanodiscaceae</taxon>
        <taxon>Discostella</taxon>
    </lineage>
</organism>
<dbReference type="InterPro" id="IPR036820">
    <property type="entry name" value="Archease_dom_sf"/>
</dbReference>
<keyword evidence="4" id="KW-0106">Calcium</keyword>
<accession>A0ABD3MVE8</accession>
<dbReference type="GO" id="GO:0008033">
    <property type="term" value="P:tRNA processing"/>
    <property type="evidence" value="ECO:0007669"/>
    <property type="project" value="UniProtKB-KW"/>
</dbReference>
<proteinExistence type="inferred from homology"/>
<dbReference type="PANTHER" id="PTHR12682">
    <property type="entry name" value="ARCHEASE"/>
    <property type="match status" value="1"/>
</dbReference>